<name>A0A401NVE3_SCYTO</name>
<dbReference type="InterPro" id="IPR040311">
    <property type="entry name" value="CCDC3"/>
</dbReference>
<evidence type="ECO:0000313" key="4">
    <source>
        <dbReference type="EMBL" id="GCB64851.1"/>
    </source>
</evidence>
<evidence type="ECO:0000313" key="5">
    <source>
        <dbReference type="Proteomes" id="UP000288216"/>
    </source>
</evidence>
<evidence type="ECO:0008006" key="6">
    <source>
        <dbReference type="Google" id="ProtNLM"/>
    </source>
</evidence>
<keyword evidence="1" id="KW-0175">Coiled coil</keyword>
<feature type="chain" id="PRO_5019335085" description="Coiled-coil domain-containing protein 3" evidence="3">
    <location>
        <begin position="20"/>
        <end position="270"/>
    </location>
</feature>
<keyword evidence="5" id="KW-1185">Reference proteome</keyword>
<comment type="caution">
    <text evidence="4">The sequence shown here is derived from an EMBL/GenBank/DDBJ whole genome shotgun (WGS) entry which is preliminary data.</text>
</comment>
<accession>A0A401NVE3</accession>
<dbReference type="AlphaFoldDB" id="A0A401NVE3"/>
<organism evidence="4 5">
    <name type="scientific">Scyliorhinus torazame</name>
    <name type="common">Cloudy catshark</name>
    <name type="synonym">Catulus torazame</name>
    <dbReference type="NCBI Taxonomy" id="75743"/>
    <lineage>
        <taxon>Eukaryota</taxon>
        <taxon>Metazoa</taxon>
        <taxon>Chordata</taxon>
        <taxon>Craniata</taxon>
        <taxon>Vertebrata</taxon>
        <taxon>Chondrichthyes</taxon>
        <taxon>Elasmobranchii</taxon>
        <taxon>Galeomorphii</taxon>
        <taxon>Galeoidea</taxon>
        <taxon>Carcharhiniformes</taxon>
        <taxon>Scyliorhinidae</taxon>
        <taxon>Scyliorhinus</taxon>
    </lineage>
</organism>
<keyword evidence="3" id="KW-0732">Signal</keyword>
<gene>
    <name evidence="4" type="ORF">scyTo_0013391</name>
</gene>
<protein>
    <recommendedName>
        <fullName evidence="6">Coiled-coil domain-containing protein 3</fullName>
    </recommendedName>
</protein>
<dbReference type="PANTHER" id="PTHR31663:SF2">
    <property type="entry name" value="COILED-COIL DOMAIN-CONTAINING 3B"/>
    <property type="match status" value="1"/>
</dbReference>
<sequence length="270" mass="31843">MRWFFPILLLTLLPGGGWGCQLPHDWRPQSEPCRAELAEIIIYAKVLAVHKDTYSVYNYLPWQYDTDLFYSAEVELLCDQAWGSMLEMPAGARFNLTGLGYFPCHSYTVMENNTYYFFVRLDENYNIVPHGINFQDPIFPDTTENKRMFASLFQFSNCTSGSHHHTYTPEWDWQEDNRLLCSTVQKALYEEEDRVRKLSQKVRSLEKANNHLREKVKRIKRSLRQVKKESKREAILMKQILQKEQKERGKLIAKQDTGKQLLKKPVSHKL</sequence>
<dbReference type="PANTHER" id="PTHR31663">
    <property type="entry name" value="COILED-COIL DOMAIN-CONTAINING PROTEIN 3"/>
    <property type="match status" value="1"/>
</dbReference>
<proteinExistence type="predicted"/>
<evidence type="ECO:0000256" key="2">
    <source>
        <dbReference type="SAM" id="MobiDB-lite"/>
    </source>
</evidence>
<feature type="signal peptide" evidence="3">
    <location>
        <begin position="1"/>
        <end position="19"/>
    </location>
</feature>
<reference evidence="4 5" key="1">
    <citation type="journal article" date="2018" name="Nat. Ecol. Evol.">
        <title>Shark genomes provide insights into elasmobranch evolution and the origin of vertebrates.</title>
        <authorList>
            <person name="Hara Y"/>
            <person name="Yamaguchi K"/>
            <person name="Onimaru K"/>
            <person name="Kadota M"/>
            <person name="Koyanagi M"/>
            <person name="Keeley SD"/>
            <person name="Tatsumi K"/>
            <person name="Tanaka K"/>
            <person name="Motone F"/>
            <person name="Kageyama Y"/>
            <person name="Nozu R"/>
            <person name="Adachi N"/>
            <person name="Nishimura O"/>
            <person name="Nakagawa R"/>
            <person name="Tanegashima C"/>
            <person name="Kiyatake I"/>
            <person name="Matsumoto R"/>
            <person name="Murakumo K"/>
            <person name="Nishida K"/>
            <person name="Terakita A"/>
            <person name="Kuratani S"/>
            <person name="Sato K"/>
            <person name="Hyodo S Kuraku.S."/>
        </authorList>
    </citation>
    <scope>NUCLEOTIDE SEQUENCE [LARGE SCALE GENOMIC DNA]</scope>
</reference>
<evidence type="ECO:0000256" key="1">
    <source>
        <dbReference type="SAM" id="Coils"/>
    </source>
</evidence>
<dbReference type="OrthoDB" id="9924766at2759"/>
<dbReference type="Proteomes" id="UP000288216">
    <property type="component" value="Unassembled WGS sequence"/>
</dbReference>
<evidence type="ECO:0000256" key="3">
    <source>
        <dbReference type="SAM" id="SignalP"/>
    </source>
</evidence>
<dbReference type="EMBL" id="BFAA01006816">
    <property type="protein sequence ID" value="GCB64851.1"/>
    <property type="molecule type" value="Genomic_DNA"/>
</dbReference>
<feature type="coiled-coil region" evidence="1">
    <location>
        <begin position="188"/>
        <end position="233"/>
    </location>
</feature>
<feature type="compositionally biased region" description="Basic residues" evidence="2">
    <location>
        <begin position="261"/>
        <end position="270"/>
    </location>
</feature>
<feature type="region of interest" description="Disordered" evidence="2">
    <location>
        <begin position="248"/>
        <end position="270"/>
    </location>
</feature>
<dbReference type="OMA" id="LRRIMWI"/>